<dbReference type="InterPro" id="IPR051311">
    <property type="entry name" value="DedA_domain"/>
</dbReference>
<dbReference type="InterPro" id="IPR032816">
    <property type="entry name" value="VTT_dom"/>
</dbReference>
<evidence type="ECO:0000256" key="3">
    <source>
        <dbReference type="ARBA" id="ARBA00022692"/>
    </source>
</evidence>
<keyword evidence="3 6" id="KW-0812">Transmembrane</keyword>
<evidence type="ECO:0000256" key="6">
    <source>
        <dbReference type="SAM" id="Phobius"/>
    </source>
</evidence>
<accession>A0ABX7BCE5</accession>
<feature type="transmembrane region" description="Helical" evidence="6">
    <location>
        <begin position="21"/>
        <end position="46"/>
    </location>
</feature>
<feature type="transmembrane region" description="Helical" evidence="6">
    <location>
        <begin position="168"/>
        <end position="190"/>
    </location>
</feature>
<dbReference type="PANTHER" id="PTHR42709">
    <property type="entry name" value="ALKALINE PHOSPHATASE LIKE PROTEIN"/>
    <property type="match status" value="1"/>
</dbReference>
<comment type="subcellular location">
    <subcellularLocation>
        <location evidence="1">Cell membrane</location>
        <topology evidence="1">Multi-pass membrane protein</topology>
    </subcellularLocation>
</comment>
<evidence type="ECO:0000256" key="5">
    <source>
        <dbReference type="ARBA" id="ARBA00023136"/>
    </source>
</evidence>
<reference evidence="8" key="1">
    <citation type="submission" date="2021-02" db="EMBL/GenBank/DDBJ databases">
        <title>Skermanella TT6 skin isolate.</title>
        <authorList>
            <person name="Lee K."/>
            <person name="Ganzorig M."/>
        </authorList>
    </citation>
    <scope>NUCLEOTIDE SEQUENCE</scope>
    <source>
        <strain evidence="8">TT6</strain>
    </source>
</reference>
<organism evidence="8 9">
    <name type="scientific">Skermanella cutis</name>
    <dbReference type="NCBI Taxonomy" id="2775420"/>
    <lineage>
        <taxon>Bacteria</taxon>
        <taxon>Pseudomonadati</taxon>
        <taxon>Pseudomonadota</taxon>
        <taxon>Alphaproteobacteria</taxon>
        <taxon>Rhodospirillales</taxon>
        <taxon>Azospirillaceae</taxon>
        <taxon>Skermanella</taxon>
    </lineage>
</organism>
<evidence type="ECO:0000256" key="2">
    <source>
        <dbReference type="ARBA" id="ARBA00022475"/>
    </source>
</evidence>
<evidence type="ECO:0000259" key="7">
    <source>
        <dbReference type="Pfam" id="PF09335"/>
    </source>
</evidence>
<dbReference type="Proteomes" id="UP000595197">
    <property type="component" value="Chromosome"/>
</dbReference>
<protein>
    <submittedName>
        <fullName evidence="8">VTT domain-containing protein</fullName>
    </submittedName>
</protein>
<dbReference type="RefSeq" id="WP_201077000.1">
    <property type="nucleotide sequence ID" value="NZ_CP067420.1"/>
</dbReference>
<sequence length="209" mass="21294">MLTSLEATLGALVAASADPWVILPALVLITFLLEDVAIAAGVALALDGTIGWPAAFLAVAGGIALGDLGLYGTGRLALRVPALRRRLEDARVDRARAALDGRLGIAVLVARVVPGLRLATYTAAGLLGVSFPRFAALVVAAVAAWTAGLFWLATALGQALGELLERTFGIGPTAAVVLALLPLVLLALVLPRVMRGPSAEKPVNTGVSP</sequence>
<proteinExistence type="predicted"/>
<keyword evidence="5 6" id="KW-0472">Membrane</keyword>
<feature type="transmembrane region" description="Helical" evidence="6">
    <location>
        <begin position="52"/>
        <end position="74"/>
    </location>
</feature>
<evidence type="ECO:0000256" key="1">
    <source>
        <dbReference type="ARBA" id="ARBA00004651"/>
    </source>
</evidence>
<evidence type="ECO:0000256" key="4">
    <source>
        <dbReference type="ARBA" id="ARBA00022989"/>
    </source>
</evidence>
<evidence type="ECO:0000313" key="8">
    <source>
        <dbReference type="EMBL" id="QQP90107.1"/>
    </source>
</evidence>
<keyword evidence="4 6" id="KW-1133">Transmembrane helix</keyword>
<dbReference type="EMBL" id="CP067420">
    <property type="protein sequence ID" value="QQP90107.1"/>
    <property type="molecule type" value="Genomic_DNA"/>
</dbReference>
<feature type="transmembrane region" description="Helical" evidence="6">
    <location>
        <begin position="134"/>
        <end position="156"/>
    </location>
</feature>
<name>A0ABX7BCE5_9PROT</name>
<dbReference type="PANTHER" id="PTHR42709:SF6">
    <property type="entry name" value="UNDECAPRENYL PHOSPHATE TRANSPORTER A"/>
    <property type="match status" value="1"/>
</dbReference>
<dbReference type="Pfam" id="PF09335">
    <property type="entry name" value="VTT_dom"/>
    <property type="match status" value="1"/>
</dbReference>
<keyword evidence="2" id="KW-1003">Cell membrane</keyword>
<keyword evidence="9" id="KW-1185">Reference proteome</keyword>
<feature type="domain" description="VTT" evidence="7">
    <location>
        <begin position="37"/>
        <end position="147"/>
    </location>
</feature>
<evidence type="ECO:0000313" key="9">
    <source>
        <dbReference type="Proteomes" id="UP000595197"/>
    </source>
</evidence>
<gene>
    <name evidence="8" type="ORF">IGS68_02205</name>
</gene>